<organism evidence="1 2">
    <name type="scientific">Trichonephila inaurata madagascariensis</name>
    <dbReference type="NCBI Taxonomy" id="2747483"/>
    <lineage>
        <taxon>Eukaryota</taxon>
        <taxon>Metazoa</taxon>
        <taxon>Ecdysozoa</taxon>
        <taxon>Arthropoda</taxon>
        <taxon>Chelicerata</taxon>
        <taxon>Arachnida</taxon>
        <taxon>Araneae</taxon>
        <taxon>Araneomorphae</taxon>
        <taxon>Entelegynae</taxon>
        <taxon>Araneoidea</taxon>
        <taxon>Nephilidae</taxon>
        <taxon>Trichonephila</taxon>
        <taxon>Trichonephila inaurata</taxon>
    </lineage>
</organism>
<comment type="caution">
    <text evidence="1">The sequence shown here is derived from an EMBL/GenBank/DDBJ whole genome shotgun (WGS) entry which is preliminary data.</text>
</comment>
<dbReference type="Proteomes" id="UP000886998">
    <property type="component" value="Unassembled WGS sequence"/>
</dbReference>
<evidence type="ECO:0000313" key="1">
    <source>
        <dbReference type="EMBL" id="GFY68342.1"/>
    </source>
</evidence>
<sequence>MLISCMSPTTLDIHPVTAIQKPEQRLVTEHRTINQVVKNSQCAICSPSLHNFRAGWFSVQPSVKISCLSPRNLDIHPVTDIQKEEQILVFEHYL</sequence>
<reference evidence="1" key="1">
    <citation type="submission" date="2020-08" db="EMBL/GenBank/DDBJ databases">
        <title>Multicomponent nature underlies the extraordinary mechanical properties of spider dragline silk.</title>
        <authorList>
            <person name="Kono N."/>
            <person name="Nakamura H."/>
            <person name="Mori M."/>
            <person name="Yoshida Y."/>
            <person name="Ohtoshi R."/>
            <person name="Malay A.D."/>
            <person name="Moran D.A.P."/>
            <person name="Tomita M."/>
            <person name="Numata K."/>
            <person name="Arakawa K."/>
        </authorList>
    </citation>
    <scope>NUCLEOTIDE SEQUENCE</scope>
</reference>
<name>A0A8X6YCS4_9ARAC</name>
<accession>A0A8X6YCS4</accession>
<dbReference type="AlphaFoldDB" id="A0A8X6YCS4"/>
<protein>
    <submittedName>
        <fullName evidence="1">Uncharacterized protein</fullName>
    </submittedName>
</protein>
<dbReference type="EMBL" id="BMAV01017012">
    <property type="protein sequence ID" value="GFY68342.1"/>
    <property type="molecule type" value="Genomic_DNA"/>
</dbReference>
<keyword evidence="2" id="KW-1185">Reference proteome</keyword>
<proteinExistence type="predicted"/>
<evidence type="ECO:0000313" key="2">
    <source>
        <dbReference type="Proteomes" id="UP000886998"/>
    </source>
</evidence>
<gene>
    <name evidence="1" type="ORF">TNIN_243921</name>
</gene>